<evidence type="ECO:0000256" key="2">
    <source>
        <dbReference type="ARBA" id="ARBA00022475"/>
    </source>
</evidence>
<feature type="transmembrane region" description="Helical" evidence="9">
    <location>
        <begin position="139"/>
        <end position="161"/>
    </location>
</feature>
<dbReference type="SUPFAM" id="SSF81321">
    <property type="entry name" value="Family A G protein-coupled receptor-like"/>
    <property type="match status" value="1"/>
</dbReference>
<comment type="subcellular location">
    <subcellularLocation>
        <location evidence="1">Cell membrane</location>
        <topology evidence="1">Multi-pass membrane protein</topology>
    </subcellularLocation>
</comment>
<dbReference type="PANTHER" id="PTHR24249">
    <property type="entry name" value="HISTAMINE RECEPTOR-RELATED G-PROTEIN COUPLED RECEPTOR"/>
    <property type="match status" value="1"/>
</dbReference>
<protein>
    <recommendedName>
        <fullName evidence="10">G-protein coupled receptors family 1 profile domain-containing protein</fullName>
    </recommendedName>
</protein>
<dbReference type="GO" id="GO:0004930">
    <property type="term" value="F:G protein-coupled receptor activity"/>
    <property type="evidence" value="ECO:0007669"/>
    <property type="project" value="UniProtKB-KW"/>
</dbReference>
<proteinExistence type="predicted"/>
<evidence type="ECO:0000313" key="13">
    <source>
        <dbReference type="Proteomes" id="UP000014760"/>
    </source>
</evidence>
<sequence length="317" mass="35384">MSEATGNVSVNFTSGTVFVGSQNYWVYLVSVSSVNALMNFLLLIAILVTKLDRGSNRFIFIGDLAIGASVVGFSNTIEGCINLTNPSTSIQGNGCIALSILNMAGVHVGSLNLVTLVVDQYVLIAYPLRYQVVFRRKRACVLSVMIYTCVIGISASTALLWDTRVPCSYMHNLPMWHHSLTFFLVLVIPLLVVVILQVLTIRISRRHMRQIRNSGVCDSTSEESMLRRHWTGVITNTLICVALILTWTPLVICFGINFGFQDFKSNALSSFTYYAASSFQMYGIWLPLIYTLRSPQVKSLWSRLRARCKNKEQNALN</sequence>
<evidence type="ECO:0000313" key="12">
    <source>
        <dbReference type="EnsemblMetazoa" id="CapteP193113"/>
    </source>
</evidence>
<dbReference type="InterPro" id="IPR000276">
    <property type="entry name" value="GPCR_Rhodpsn"/>
</dbReference>
<keyword evidence="5" id="KW-0297">G-protein coupled receptor</keyword>
<dbReference type="GO" id="GO:0005886">
    <property type="term" value="C:plasma membrane"/>
    <property type="evidence" value="ECO:0007669"/>
    <property type="project" value="UniProtKB-SubCell"/>
</dbReference>
<evidence type="ECO:0000313" key="11">
    <source>
        <dbReference type="EMBL" id="ELU07744.1"/>
    </source>
</evidence>
<gene>
    <name evidence="11" type="ORF">CAPTEDRAFT_193113</name>
</gene>
<evidence type="ECO:0000256" key="6">
    <source>
        <dbReference type="ARBA" id="ARBA00023136"/>
    </source>
</evidence>
<evidence type="ECO:0000256" key="9">
    <source>
        <dbReference type="SAM" id="Phobius"/>
    </source>
</evidence>
<feature type="domain" description="G-protein coupled receptors family 1 profile" evidence="10">
    <location>
        <begin position="38"/>
        <end position="290"/>
    </location>
</feature>
<evidence type="ECO:0000256" key="1">
    <source>
        <dbReference type="ARBA" id="ARBA00004651"/>
    </source>
</evidence>
<feature type="transmembrane region" description="Helical" evidence="9">
    <location>
        <begin position="58"/>
        <end position="77"/>
    </location>
</feature>
<dbReference type="PROSITE" id="PS50262">
    <property type="entry name" value="G_PROTEIN_RECEP_F1_2"/>
    <property type="match status" value="1"/>
</dbReference>
<keyword evidence="13" id="KW-1185">Reference proteome</keyword>
<accession>R7UMH9</accession>
<reference evidence="13" key="1">
    <citation type="submission" date="2012-12" db="EMBL/GenBank/DDBJ databases">
        <authorList>
            <person name="Hellsten U."/>
            <person name="Grimwood J."/>
            <person name="Chapman J.A."/>
            <person name="Shapiro H."/>
            <person name="Aerts A."/>
            <person name="Otillar R.P."/>
            <person name="Terry A.Y."/>
            <person name="Boore J.L."/>
            <person name="Simakov O."/>
            <person name="Marletaz F."/>
            <person name="Cho S.-J."/>
            <person name="Edsinger-Gonzales E."/>
            <person name="Havlak P."/>
            <person name="Kuo D.-H."/>
            <person name="Larsson T."/>
            <person name="Lv J."/>
            <person name="Arendt D."/>
            <person name="Savage R."/>
            <person name="Osoegawa K."/>
            <person name="de Jong P."/>
            <person name="Lindberg D.R."/>
            <person name="Seaver E.C."/>
            <person name="Weisblat D.A."/>
            <person name="Putnam N.H."/>
            <person name="Grigoriev I.V."/>
            <person name="Rokhsar D.S."/>
        </authorList>
    </citation>
    <scope>NUCLEOTIDE SEQUENCE</scope>
    <source>
        <strain evidence="13">I ESC-2004</strain>
    </source>
</reference>
<evidence type="ECO:0000256" key="5">
    <source>
        <dbReference type="ARBA" id="ARBA00023040"/>
    </source>
</evidence>
<feature type="transmembrane region" description="Helical" evidence="9">
    <location>
        <begin position="97"/>
        <end position="118"/>
    </location>
</feature>
<keyword evidence="4 9" id="KW-1133">Transmembrane helix</keyword>
<keyword evidence="8" id="KW-0807">Transducer</keyword>
<keyword evidence="3 9" id="KW-0812">Transmembrane</keyword>
<feature type="transmembrane region" description="Helical" evidence="9">
    <location>
        <begin position="271"/>
        <end position="292"/>
    </location>
</feature>
<dbReference type="Proteomes" id="UP000014760">
    <property type="component" value="Unassembled WGS sequence"/>
</dbReference>
<evidence type="ECO:0000256" key="3">
    <source>
        <dbReference type="ARBA" id="ARBA00022692"/>
    </source>
</evidence>
<feature type="transmembrane region" description="Helical" evidence="9">
    <location>
        <begin position="233"/>
        <end position="259"/>
    </location>
</feature>
<evidence type="ECO:0000259" key="10">
    <source>
        <dbReference type="PROSITE" id="PS50262"/>
    </source>
</evidence>
<dbReference type="AlphaFoldDB" id="R7UMH9"/>
<dbReference type="Gene3D" id="1.20.1070.10">
    <property type="entry name" value="Rhodopsin 7-helix transmembrane proteins"/>
    <property type="match status" value="1"/>
</dbReference>
<feature type="transmembrane region" description="Helical" evidence="9">
    <location>
        <begin position="24"/>
        <end position="46"/>
    </location>
</feature>
<dbReference type="EMBL" id="KB299619">
    <property type="protein sequence ID" value="ELU07744.1"/>
    <property type="molecule type" value="Genomic_DNA"/>
</dbReference>
<keyword evidence="2" id="KW-1003">Cell membrane</keyword>
<evidence type="ECO:0000256" key="8">
    <source>
        <dbReference type="ARBA" id="ARBA00023224"/>
    </source>
</evidence>
<dbReference type="CDD" id="cd00637">
    <property type="entry name" value="7tm_classA_rhodopsin-like"/>
    <property type="match status" value="1"/>
</dbReference>
<evidence type="ECO:0000256" key="4">
    <source>
        <dbReference type="ARBA" id="ARBA00022989"/>
    </source>
</evidence>
<keyword evidence="7" id="KW-0675">Receptor</keyword>
<keyword evidence="6 9" id="KW-0472">Membrane</keyword>
<reference evidence="12" key="3">
    <citation type="submission" date="2015-06" db="UniProtKB">
        <authorList>
            <consortium name="EnsemblMetazoa"/>
        </authorList>
    </citation>
    <scope>IDENTIFICATION</scope>
</reference>
<dbReference type="InterPro" id="IPR017452">
    <property type="entry name" value="GPCR_Rhodpsn_7TM"/>
</dbReference>
<dbReference type="EMBL" id="AMQN01001098">
    <property type="status" value="NOT_ANNOTATED_CDS"/>
    <property type="molecule type" value="Genomic_DNA"/>
</dbReference>
<dbReference type="InterPro" id="IPR050569">
    <property type="entry name" value="TAAR"/>
</dbReference>
<feature type="transmembrane region" description="Helical" evidence="9">
    <location>
        <begin position="181"/>
        <end position="203"/>
    </location>
</feature>
<organism evidence="11">
    <name type="scientific">Capitella teleta</name>
    <name type="common">Polychaete worm</name>
    <dbReference type="NCBI Taxonomy" id="283909"/>
    <lineage>
        <taxon>Eukaryota</taxon>
        <taxon>Metazoa</taxon>
        <taxon>Spiralia</taxon>
        <taxon>Lophotrochozoa</taxon>
        <taxon>Annelida</taxon>
        <taxon>Polychaeta</taxon>
        <taxon>Sedentaria</taxon>
        <taxon>Scolecida</taxon>
        <taxon>Capitellidae</taxon>
        <taxon>Capitella</taxon>
    </lineage>
</organism>
<dbReference type="EnsemblMetazoa" id="CapteT193113">
    <property type="protein sequence ID" value="CapteP193113"/>
    <property type="gene ID" value="CapteG193113"/>
</dbReference>
<dbReference type="HOGENOM" id="CLU_967228_0_0_1"/>
<evidence type="ECO:0000256" key="7">
    <source>
        <dbReference type="ARBA" id="ARBA00023170"/>
    </source>
</evidence>
<reference evidence="11 13" key="2">
    <citation type="journal article" date="2013" name="Nature">
        <title>Insights into bilaterian evolution from three spiralian genomes.</title>
        <authorList>
            <person name="Simakov O."/>
            <person name="Marletaz F."/>
            <person name="Cho S.J."/>
            <person name="Edsinger-Gonzales E."/>
            <person name="Havlak P."/>
            <person name="Hellsten U."/>
            <person name="Kuo D.H."/>
            <person name="Larsson T."/>
            <person name="Lv J."/>
            <person name="Arendt D."/>
            <person name="Savage R."/>
            <person name="Osoegawa K."/>
            <person name="de Jong P."/>
            <person name="Grimwood J."/>
            <person name="Chapman J.A."/>
            <person name="Shapiro H."/>
            <person name="Aerts A."/>
            <person name="Otillar R.P."/>
            <person name="Terry A.Y."/>
            <person name="Boore J.L."/>
            <person name="Grigoriev I.V."/>
            <person name="Lindberg D.R."/>
            <person name="Seaver E.C."/>
            <person name="Weisblat D.A."/>
            <person name="Putnam N.H."/>
            <person name="Rokhsar D.S."/>
        </authorList>
    </citation>
    <scope>NUCLEOTIDE SEQUENCE</scope>
    <source>
        <strain evidence="11 13">I ESC-2004</strain>
    </source>
</reference>
<name>R7UMH9_CAPTE</name>
<dbReference type="Pfam" id="PF00001">
    <property type="entry name" value="7tm_1"/>
    <property type="match status" value="1"/>
</dbReference>